<dbReference type="InterPro" id="IPR036734">
    <property type="entry name" value="Neur_chan_lig-bd_sf"/>
</dbReference>
<dbReference type="SUPFAM" id="SSF63712">
    <property type="entry name" value="Nicotinic receptor ligand binding domain-like"/>
    <property type="match status" value="1"/>
</dbReference>
<name>A0A3P6SJE6_LITSI</name>
<feature type="signal peptide" evidence="1">
    <location>
        <begin position="1"/>
        <end position="18"/>
    </location>
</feature>
<dbReference type="Pfam" id="PF02931">
    <property type="entry name" value="Neur_chan_LBD"/>
    <property type="match status" value="1"/>
</dbReference>
<dbReference type="OMA" id="WEDLFME"/>
<feature type="chain" id="PRO_5018165232" description="Neurotransmitter-gated ion-channel ligand-binding domain-containing protein" evidence="1">
    <location>
        <begin position="19"/>
        <end position="230"/>
    </location>
</feature>
<evidence type="ECO:0000259" key="2">
    <source>
        <dbReference type="Pfam" id="PF02931"/>
    </source>
</evidence>
<gene>
    <name evidence="3" type="ORF">NLS_LOCUS1769</name>
</gene>
<organism evidence="3 4">
    <name type="scientific">Litomosoides sigmodontis</name>
    <name type="common">Filarial nematode worm</name>
    <dbReference type="NCBI Taxonomy" id="42156"/>
    <lineage>
        <taxon>Eukaryota</taxon>
        <taxon>Metazoa</taxon>
        <taxon>Ecdysozoa</taxon>
        <taxon>Nematoda</taxon>
        <taxon>Chromadorea</taxon>
        <taxon>Rhabditida</taxon>
        <taxon>Spirurina</taxon>
        <taxon>Spiruromorpha</taxon>
        <taxon>Filarioidea</taxon>
        <taxon>Onchocercidae</taxon>
        <taxon>Litomosoides</taxon>
    </lineage>
</organism>
<keyword evidence="4" id="KW-1185">Reference proteome</keyword>
<feature type="domain" description="Neurotransmitter-gated ion-channel ligand-binding" evidence="2">
    <location>
        <begin position="31"/>
        <end position="171"/>
    </location>
</feature>
<proteinExistence type="predicted"/>
<dbReference type="Gene3D" id="2.70.170.10">
    <property type="entry name" value="Neurotransmitter-gated ion-channel ligand-binding domain"/>
    <property type="match status" value="1"/>
</dbReference>
<dbReference type="GO" id="GO:0005230">
    <property type="term" value="F:extracellular ligand-gated monoatomic ion channel activity"/>
    <property type="evidence" value="ECO:0007669"/>
    <property type="project" value="InterPro"/>
</dbReference>
<dbReference type="EMBL" id="UYRX01000069">
    <property type="protein sequence ID" value="VDK72407.1"/>
    <property type="molecule type" value="Genomic_DNA"/>
</dbReference>
<evidence type="ECO:0000313" key="4">
    <source>
        <dbReference type="Proteomes" id="UP000277928"/>
    </source>
</evidence>
<dbReference type="AlphaFoldDB" id="A0A3P6SJE6"/>
<dbReference type="GO" id="GO:0016020">
    <property type="term" value="C:membrane"/>
    <property type="evidence" value="ECO:0007669"/>
    <property type="project" value="InterPro"/>
</dbReference>
<dbReference type="Proteomes" id="UP000277928">
    <property type="component" value="Unassembled WGS sequence"/>
</dbReference>
<sequence>MLPLLLLLLNSCPSNNLSFVISRNANQVELSELLEGYDYEYADNRSMQVTISFAVRHVVLHSDTLSLWCEIFQKWQDSRLKYAGIKSITIPKNTKIWRPDTNFYESVTASGAESLRLYADGAICLKQQAILTFPCTSNFVLQQSDLSVLNCSLTIGSFDNSGAESVVYRVGDVMLPKNLRDPIVAINYAITAFQEVALNGESMLQTVVQFLVESNQTIHCFNKADIYQNI</sequence>
<dbReference type="STRING" id="42156.A0A3P6SJE6"/>
<protein>
    <recommendedName>
        <fullName evidence="2">Neurotransmitter-gated ion-channel ligand-binding domain-containing protein</fullName>
    </recommendedName>
</protein>
<dbReference type="OrthoDB" id="5861496at2759"/>
<accession>A0A3P6SJE6</accession>
<dbReference type="InterPro" id="IPR006202">
    <property type="entry name" value="Neur_chan_lig-bd"/>
</dbReference>
<reference evidence="3 4" key="1">
    <citation type="submission" date="2018-08" db="EMBL/GenBank/DDBJ databases">
        <authorList>
            <person name="Laetsch R D."/>
            <person name="Stevens L."/>
            <person name="Kumar S."/>
            <person name="Blaxter L. M."/>
        </authorList>
    </citation>
    <scope>NUCLEOTIDE SEQUENCE [LARGE SCALE GENOMIC DNA]</scope>
</reference>
<evidence type="ECO:0000256" key="1">
    <source>
        <dbReference type="SAM" id="SignalP"/>
    </source>
</evidence>
<keyword evidence="1" id="KW-0732">Signal</keyword>
<evidence type="ECO:0000313" key="3">
    <source>
        <dbReference type="EMBL" id="VDK72407.1"/>
    </source>
</evidence>